<proteinExistence type="predicted"/>
<protein>
    <submittedName>
        <fullName evidence="1">Uncharacterized protein</fullName>
    </submittedName>
</protein>
<accession>A0A2P2QR69</accession>
<organism evidence="1">
    <name type="scientific">Rhizophora mucronata</name>
    <name type="common">Asiatic mangrove</name>
    <dbReference type="NCBI Taxonomy" id="61149"/>
    <lineage>
        <taxon>Eukaryota</taxon>
        <taxon>Viridiplantae</taxon>
        <taxon>Streptophyta</taxon>
        <taxon>Embryophyta</taxon>
        <taxon>Tracheophyta</taxon>
        <taxon>Spermatophyta</taxon>
        <taxon>Magnoliopsida</taxon>
        <taxon>eudicotyledons</taxon>
        <taxon>Gunneridae</taxon>
        <taxon>Pentapetalae</taxon>
        <taxon>rosids</taxon>
        <taxon>fabids</taxon>
        <taxon>Malpighiales</taxon>
        <taxon>Rhizophoraceae</taxon>
        <taxon>Rhizophora</taxon>
    </lineage>
</organism>
<dbReference type="EMBL" id="GGEC01089035">
    <property type="protein sequence ID" value="MBX69519.1"/>
    <property type="molecule type" value="Transcribed_RNA"/>
</dbReference>
<evidence type="ECO:0000313" key="1">
    <source>
        <dbReference type="EMBL" id="MBX69519.1"/>
    </source>
</evidence>
<sequence length="10" mass="1022">MAILGFGSKV</sequence>
<reference evidence="1" key="1">
    <citation type="submission" date="2018-02" db="EMBL/GenBank/DDBJ databases">
        <title>Rhizophora mucronata_Transcriptome.</title>
        <authorList>
            <person name="Meera S.P."/>
            <person name="Sreeshan A."/>
            <person name="Augustine A."/>
        </authorList>
    </citation>
    <scope>NUCLEOTIDE SEQUENCE</scope>
    <source>
        <tissue evidence="1">Leaf</tissue>
    </source>
</reference>
<name>A0A2P2QR69_RHIMU</name>